<evidence type="ECO:0008006" key="2">
    <source>
        <dbReference type="Google" id="ProtNLM"/>
    </source>
</evidence>
<proteinExistence type="predicted"/>
<dbReference type="EMBL" id="VSSQ01132012">
    <property type="protein sequence ID" value="MPN58804.1"/>
    <property type="molecule type" value="Genomic_DNA"/>
</dbReference>
<reference evidence="1" key="1">
    <citation type="submission" date="2019-08" db="EMBL/GenBank/DDBJ databases">
        <authorList>
            <person name="Kucharzyk K."/>
            <person name="Murdoch R.W."/>
            <person name="Higgins S."/>
            <person name="Loffler F."/>
        </authorList>
    </citation>
    <scope>NUCLEOTIDE SEQUENCE</scope>
</reference>
<dbReference type="AlphaFoldDB" id="A0A645JEI6"/>
<name>A0A645JEI6_9ZZZZ</name>
<accession>A0A645JEI6</accession>
<dbReference type="InterPro" id="IPR015867">
    <property type="entry name" value="N-reg_PII/ATP_PRibTrfase_C"/>
</dbReference>
<dbReference type="InterPro" id="IPR011322">
    <property type="entry name" value="N-reg_PII-like_a/b"/>
</dbReference>
<sequence>MEILDNCSVRGFTKWVDVQGRGTERGEPHYGSHAWPSKNMAIMAVVEEELLPKLIKELKNLNQLAEKQGLRVFSWDAESLV</sequence>
<gene>
    <name evidence="1" type="ORF">SDC9_206519</name>
</gene>
<organism evidence="1">
    <name type="scientific">bioreactor metagenome</name>
    <dbReference type="NCBI Taxonomy" id="1076179"/>
    <lineage>
        <taxon>unclassified sequences</taxon>
        <taxon>metagenomes</taxon>
        <taxon>ecological metagenomes</taxon>
    </lineage>
</organism>
<dbReference type="NCBIfam" id="NF045581">
    <property type="entry name" value="PG0541_fam"/>
    <property type="match status" value="1"/>
</dbReference>
<protein>
    <recommendedName>
        <fullName evidence="2">Nitrogen regulatory protein P-II</fullName>
    </recommendedName>
</protein>
<comment type="caution">
    <text evidence="1">The sequence shown here is derived from an EMBL/GenBank/DDBJ whole genome shotgun (WGS) entry which is preliminary data.</text>
</comment>
<evidence type="ECO:0000313" key="1">
    <source>
        <dbReference type="EMBL" id="MPN58804.1"/>
    </source>
</evidence>
<dbReference type="SUPFAM" id="SSF54913">
    <property type="entry name" value="GlnB-like"/>
    <property type="match status" value="1"/>
</dbReference>
<dbReference type="Gene3D" id="3.30.70.120">
    <property type="match status" value="1"/>
</dbReference>